<reference evidence="2" key="1">
    <citation type="submission" date="2020-04" db="EMBL/GenBank/DDBJ databases">
        <title>Hybrid Assembly of Korean Phytophthora infestans isolates.</title>
        <authorList>
            <person name="Prokchorchik M."/>
            <person name="Lee Y."/>
            <person name="Seo J."/>
            <person name="Cho J.-H."/>
            <person name="Park Y.-E."/>
            <person name="Jang D.-C."/>
            <person name="Im J.-S."/>
            <person name="Choi J.-G."/>
            <person name="Park H.-J."/>
            <person name="Lee G.-B."/>
            <person name="Lee Y.-G."/>
            <person name="Hong S.-Y."/>
            <person name="Cho K."/>
            <person name="Sohn K.H."/>
        </authorList>
    </citation>
    <scope>NUCLEOTIDE SEQUENCE</scope>
    <source>
        <strain evidence="2">KR_1_A1</strain>
    </source>
</reference>
<comment type="caution">
    <text evidence="2">The sequence shown here is derived from an EMBL/GenBank/DDBJ whole genome shotgun (WGS) entry which is preliminary data.</text>
</comment>
<evidence type="ECO:0000313" key="3">
    <source>
        <dbReference type="Proteomes" id="UP000602510"/>
    </source>
</evidence>
<dbReference type="AlphaFoldDB" id="A0A833SJF8"/>
<gene>
    <name evidence="2" type="ORF">GN244_ATG20451</name>
</gene>
<protein>
    <submittedName>
        <fullName evidence="2">Uncharacterized protein</fullName>
    </submittedName>
</protein>
<name>A0A833SJF8_PHYIN</name>
<keyword evidence="3" id="KW-1185">Reference proteome</keyword>
<sequence length="248" mass="29038">MHSASRCRQPRHWPSAASRRWRSFSRQLESTTACSWTPSARKCRLSSVQPSRRRKWHLTHALARAKKETEAAQQHSQWLETQLSEKTKTVQELRLDLAKHTHDLEELKIRSTEELTSAKRQLESARLANKKMENALIKSKEDLKELHASKESAADASTRVTELQTLCDSLRKSLTDSEQALARETERTKEQVEHLFREQAEASETRIQALEEDLQTAEQKIQELEKKDFRYRQPVQWRSCRQLRVKLT</sequence>
<evidence type="ECO:0000256" key="1">
    <source>
        <dbReference type="SAM" id="Coils"/>
    </source>
</evidence>
<organism evidence="2 3">
    <name type="scientific">Phytophthora infestans</name>
    <name type="common">Potato late blight agent</name>
    <name type="synonym">Botrytis infestans</name>
    <dbReference type="NCBI Taxonomy" id="4787"/>
    <lineage>
        <taxon>Eukaryota</taxon>
        <taxon>Sar</taxon>
        <taxon>Stramenopiles</taxon>
        <taxon>Oomycota</taxon>
        <taxon>Peronosporomycetes</taxon>
        <taxon>Peronosporales</taxon>
        <taxon>Peronosporaceae</taxon>
        <taxon>Phytophthora</taxon>
    </lineage>
</organism>
<dbReference type="EMBL" id="WSZM01001239">
    <property type="protein sequence ID" value="KAF4027914.1"/>
    <property type="molecule type" value="Genomic_DNA"/>
</dbReference>
<feature type="coiled-coil region" evidence="1">
    <location>
        <begin position="90"/>
        <end position="227"/>
    </location>
</feature>
<dbReference type="Proteomes" id="UP000602510">
    <property type="component" value="Unassembled WGS sequence"/>
</dbReference>
<proteinExistence type="predicted"/>
<accession>A0A833SJF8</accession>
<keyword evidence="1" id="KW-0175">Coiled coil</keyword>
<evidence type="ECO:0000313" key="2">
    <source>
        <dbReference type="EMBL" id="KAF4027914.1"/>
    </source>
</evidence>